<sequence>MSTYFQRSTVTNVLFFIIGLVCSIHSKEEITCYVCTPHLNSSDTEVSEDYFTFEDYNTENIPNCGSSSGKNFVLKCPEGYKGCLTIIYGENTLKSCNELAISDCKIANGIEYCFCDHALCNNATQNSITSDDEDVDDGSGQDNQIQLNENINKNYINTKIILNNTSVKNISLTKTSAAKLLLPKNFNILGLLIIYTIL</sequence>
<dbReference type="Proteomes" id="UP000694846">
    <property type="component" value="Unplaced"/>
</dbReference>
<evidence type="ECO:0000313" key="2">
    <source>
        <dbReference type="EMBL" id="MBY84575.1"/>
    </source>
</evidence>
<dbReference type="RefSeq" id="XP_025412327.1">
    <property type="nucleotide sequence ID" value="XM_025556542.1"/>
</dbReference>
<keyword evidence="1" id="KW-0732">Signal</keyword>
<gene>
    <name evidence="4" type="primary">LOC112684839</name>
    <name evidence="2" type="ORF">g.173864</name>
</gene>
<dbReference type="EMBL" id="GGMS01015372">
    <property type="protein sequence ID" value="MBY84575.1"/>
    <property type="molecule type" value="Transcribed_RNA"/>
</dbReference>
<dbReference type="AlphaFoldDB" id="A0A2S2R3N4"/>
<keyword evidence="3" id="KW-1185">Reference proteome</keyword>
<dbReference type="OrthoDB" id="6781779at2759"/>
<evidence type="ECO:0000256" key="1">
    <source>
        <dbReference type="SAM" id="SignalP"/>
    </source>
</evidence>
<proteinExistence type="predicted"/>
<dbReference type="GeneID" id="112684839"/>
<accession>A0A2S2R3N4</accession>
<name>A0A2S2R3N4_9HEMI</name>
<protein>
    <submittedName>
        <fullName evidence="4">Uncharacterized protein LOC112684839</fullName>
    </submittedName>
</protein>
<evidence type="ECO:0000313" key="3">
    <source>
        <dbReference type="Proteomes" id="UP000694846"/>
    </source>
</evidence>
<feature type="signal peptide" evidence="1">
    <location>
        <begin position="1"/>
        <end position="26"/>
    </location>
</feature>
<organism evidence="2">
    <name type="scientific">Sipha flava</name>
    <name type="common">yellow sugarcane aphid</name>
    <dbReference type="NCBI Taxonomy" id="143950"/>
    <lineage>
        <taxon>Eukaryota</taxon>
        <taxon>Metazoa</taxon>
        <taxon>Ecdysozoa</taxon>
        <taxon>Arthropoda</taxon>
        <taxon>Hexapoda</taxon>
        <taxon>Insecta</taxon>
        <taxon>Pterygota</taxon>
        <taxon>Neoptera</taxon>
        <taxon>Paraneoptera</taxon>
        <taxon>Hemiptera</taxon>
        <taxon>Sternorrhyncha</taxon>
        <taxon>Aphidomorpha</taxon>
        <taxon>Aphidoidea</taxon>
        <taxon>Aphididae</taxon>
        <taxon>Sipha</taxon>
    </lineage>
</organism>
<reference evidence="4" key="2">
    <citation type="submission" date="2025-04" db="UniProtKB">
        <authorList>
            <consortium name="RefSeq"/>
        </authorList>
    </citation>
    <scope>IDENTIFICATION</scope>
    <source>
        <tissue evidence="4">Whole body</tissue>
    </source>
</reference>
<feature type="chain" id="PRO_5044579343" evidence="1">
    <location>
        <begin position="27"/>
        <end position="198"/>
    </location>
</feature>
<reference evidence="2" key="1">
    <citation type="submission" date="2018-04" db="EMBL/GenBank/DDBJ databases">
        <title>Transcriptome assembly of Sipha flava.</title>
        <authorList>
            <person name="Scully E.D."/>
            <person name="Geib S.M."/>
            <person name="Palmer N.A."/>
            <person name="Koch K."/>
            <person name="Bradshaw J."/>
            <person name="Heng-Moss T."/>
            <person name="Sarath G."/>
        </authorList>
    </citation>
    <scope>NUCLEOTIDE SEQUENCE</scope>
</reference>
<evidence type="ECO:0000313" key="4">
    <source>
        <dbReference type="RefSeq" id="XP_025412327.1"/>
    </source>
</evidence>